<organism evidence="2">
    <name type="scientific">Hexamita inflata</name>
    <dbReference type="NCBI Taxonomy" id="28002"/>
    <lineage>
        <taxon>Eukaryota</taxon>
        <taxon>Metamonada</taxon>
        <taxon>Diplomonadida</taxon>
        <taxon>Hexamitidae</taxon>
        <taxon>Hexamitinae</taxon>
        <taxon>Hexamita</taxon>
    </lineage>
</organism>
<comment type="caution">
    <text evidence="2">The sequence shown here is derived from an EMBL/GenBank/DDBJ whole genome shotgun (WGS) entry which is preliminary data.</text>
</comment>
<accession>A0AA86UPI6</accession>
<evidence type="ECO:0000313" key="4">
    <source>
        <dbReference type="Proteomes" id="UP001642409"/>
    </source>
</evidence>
<keyword evidence="4" id="KW-1185">Reference proteome</keyword>
<dbReference type="EMBL" id="CAXDID020000106">
    <property type="protein sequence ID" value="CAL6027867.1"/>
    <property type="molecule type" value="Genomic_DNA"/>
</dbReference>
<keyword evidence="1" id="KW-0472">Membrane</keyword>
<proteinExistence type="predicted"/>
<dbReference type="AlphaFoldDB" id="A0AA86UPI6"/>
<gene>
    <name evidence="3" type="ORF">HINF_LOCUS31528</name>
    <name evidence="2" type="ORF">HINF_LOCUS47026</name>
</gene>
<reference evidence="3 4" key="2">
    <citation type="submission" date="2024-07" db="EMBL/GenBank/DDBJ databases">
        <authorList>
            <person name="Akdeniz Z."/>
        </authorList>
    </citation>
    <scope>NUCLEOTIDE SEQUENCE [LARGE SCALE GENOMIC DNA]</scope>
</reference>
<evidence type="ECO:0000313" key="3">
    <source>
        <dbReference type="EMBL" id="CAL6027867.1"/>
    </source>
</evidence>
<dbReference type="Proteomes" id="UP001642409">
    <property type="component" value="Unassembled WGS sequence"/>
</dbReference>
<keyword evidence="1" id="KW-0812">Transmembrane</keyword>
<evidence type="ECO:0000313" key="2">
    <source>
        <dbReference type="EMBL" id="CAI9959381.1"/>
    </source>
</evidence>
<protein>
    <submittedName>
        <fullName evidence="3">Hypothetical_protein</fullName>
    </submittedName>
</protein>
<evidence type="ECO:0000256" key="1">
    <source>
        <dbReference type="SAM" id="Phobius"/>
    </source>
</evidence>
<feature type="transmembrane region" description="Helical" evidence="1">
    <location>
        <begin position="41"/>
        <end position="67"/>
    </location>
</feature>
<keyword evidence="1" id="KW-1133">Transmembrane helix</keyword>
<reference evidence="2" key="1">
    <citation type="submission" date="2023-06" db="EMBL/GenBank/DDBJ databases">
        <authorList>
            <person name="Kurt Z."/>
        </authorList>
    </citation>
    <scope>NUCLEOTIDE SEQUENCE</scope>
</reference>
<sequence length="116" mass="13403">MSCIDSYSTCQQQCGQSCYFSYSSMCYSCKGDQSFIKVPTVLVWIFCFVAFILIANVIILSCMNCYLRKRLTEQQRIPNVQLTIPPQQIIQQLPIQQIEPPVYPSMPPSYNFPLRQ</sequence>
<name>A0AA86UPI6_9EUKA</name>
<dbReference type="EMBL" id="CATOUU010000918">
    <property type="protein sequence ID" value="CAI9959381.1"/>
    <property type="molecule type" value="Genomic_DNA"/>
</dbReference>